<feature type="compositionally biased region" description="Basic and acidic residues" evidence="1">
    <location>
        <begin position="195"/>
        <end position="215"/>
    </location>
</feature>
<keyword evidence="3" id="KW-0548">Nucleotidyltransferase</keyword>
<dbReference type="AlphaFoldDB" id="A0A8J5JDK9"/>
<accession>A0A8J5JDK9</accession>
<keyword evidence="4" id="KW-1185">Reference proteome</keyword>
<reference evidence="3" key="1">
    <citation type="journal article" date="2021" name="Sci. Adv.">
        <title>The American lobster genome reveals insights on longevity, neural, and immune adaptations.</title>
        <authorList>
            <person name="Polinski J.M."/>
            <person name="Zimin A.V."/>
            <person name="Clark K.F."/>
            <person name="Kohn A.B."/>
            <person name="Sadowski N."/>
            <person name="Timp W."/>
            <person name="Ptitsyn A."/>
            <person name="Khanna P."/>
            <person name="Romanova D.Y."/>
            <person name="Williams P."/>
            <person name="Greenwood S.J."/>
            <person name="Moroz L.L."/>
            <person name="Walt D.R."/>
            <person name="Bodnar A.G."/>
        </authorList>
    </citation>
    <scope>NUCLEOTIDE SEQUENCE</scope>
    <source>
        <strain evidence="3">GMGI-L3</strain>
    </source>
</reference>
<organism evidence="3 4">
    <name type="scientific">Homarus americanus</name>
    <name type="common">American lobster</name>
    <dbReference type="NCBI Taxonomy" id="6706"/>
    <lineage>
        <taxon>Eukaryota</taxon>
        <taxon>Metazoa</taxon>
        <taxon>Ecdysozoa</taxon>
        <taxon>Arthropoda</taxon>
        <taxon>Crustacea</taxon>
        <taxon>Multicrustacea</taxon>
        <taxon>Malacostraca</taxon>
        <taxon>Eumalacostraca</taxon>
        <taxon>Eucarida</taxon>
        <taxon>Decapoda</taxon>
        <taxon>Pleocyemata</taxon>
        <taxon>Astacidea</taxon>
        <taxon>Nephropoidea</taxon>
        <taxon>Nephropidae</taxon>
        <taxon>Homarus</taxon>
    </lineage>
</organism>
<dbReference type="Pfam" id="PF00078">
    <property type="entry name" value="RVT_1"/>
    <property type="match status" value="1"/>
</dbReference>
<dbReference type="SUPFAM" id="SSF56672">
    <property type="entry name" value="DNA/RNA polymerases"/>
    <property type="match status" value="1"/>
</dbReference>
<dbReference type="InterPro" id="IPR043502">
    <property type="entry name" value="DNA/RNA_pol_sf"/>
</dbReference>
<dbReference type="Proteomes" id="UP000747542">
    <property type="component" value="Unassembled WGS sequence"/>
</dbReference>
<feature type="compositionally biased region" description="Basic and acidic residues" evidence="1">
    <location>
        <begin position="1"/>
        <end position="49"/>
    </location>
</feature>
<dbReference type="GO" id="GO:0003964">
    <property type="term" value="F:RNA-directed DNA polymerase activity"/>
    <property type="evidence" value="ECO:0007669"/>
    <property type="project" value="UniProtKB-KW"/>
</dbReference>
<comment type="caution">
    <text evidence="3">The sequence shown here is derived from an EMBL/GenBank/DDBJ whole genome shotgun (WGS) entry which is preliminary data.</text>
</comment>
<feature type="region of interest" description="Disordered" evidence="1">
    <location>
        <begin position="195"/>
        <end position="229"/>
    </location>
</feature>
<evidence type="ECO:0000313" key="3">
    <source>
        <dbReference type="EMBL" id="KAG7155656.1"/>
    </source>
</evidence>
<evidence type="ECO:0000256" key="1">
    <source>
        <dbReference type="SAM" id="MobiDB-lite"/>
    </source>
</evidence>
<keyword evidence="3" id="KW-0695">RNA-directed DNA polymerase</keyword>
<gene>
    <name evidence="3" type="ORF">Hamer_G016032</name>
</gene>
<dbReference type="PANTHER" id="PTHR19446">
    <property type="entry name" value="REVERSE TRANSCRIPTASES"/>
    <property type="match status" value="1"/>
</dbReference>
<proteinExistence type="predicted"/>
<dbReference type="InterPro" id="IPR000477">
    <property type="entry name" value="RT_dom"/>
</dbReference>
<keyword evidence="3" id="KW-0808">Transferase</keyword>
<feature type="compositionally biased region" description="Polar residues" evidence="1">
    <location>
        <begin position="216"/>
        <end position="229"/>
    </location>
</feature>
<dbReference type="EMBL" id="JAHLQT010041065">
    <property type="protein sequence ID" value="KAG7155656.1"/>
    <property type="molecule type" value="Genomic_DNA"/>
</dbReference>
<evidence type="ECO:0000259" key="2">
    <source>
        <dbReference type="Pfam" id="PF00078"/>
    </source>
</evidence>
<feature type="non-terminal residue" evidence="3">
    <location>
        <position position="513"/>
    </location>
</feature>
<protein>
    <submittedName>
        <fullName evidence="3">RNA-directed DNA polymerase from mobile element jockey-like 32</fullName>
    </submittedName>
</protein>
<evidence type="ECO:0000313" key="4">
    <source>
        <dbReference type="Proteomes" id="UP000747542"/>
    </source>
</evidence>
<feature type="domain" description="Reverse transcriptase" evidence="2">
    <location>
        <begin position="343"/>
        <end position="503"/>
    </location>
</feature>
<feature type="region of interest" description="Disordered" evidence="1">
    <location>
        <begin position="1"/>
        <end position="57"/>
    </location>
</feature>
<name>A0A8J5JDK9_HOMAM</name>
<sequence length="513" mass="60951">MRRDIPRRDIPRRDIPRRDIPRRDIPRKDIPRRDIPRRDIPRRDIPRRDIPRRHIPRRDIPRKDIPEEIFPEEIFPEKIFPEKIFPEEIFPEEIFPEEIFPEEIFPREDYIRDREIFIIRSLSLFKHYSPEIILIQAQNSLEHYNDVVIADIKTQEVRRRRTLFSASVVDNRKRHPRPSTIQWWGGVGRKRWRDGERQERNEKIEEEGRRERERVNSSTHQSGRNFSYQQQEQGRLMGELFSPKMTVPEANRTPPLIQLEYEEQLTTVASYVKIAVGSDDISPYVLRHCANELAVPLSTVFNTCLVENTWPAMWNRPEWYLSIKKRYHIIIFEKLFVEEVCRHFDHHNLLSNRQFGFRSIQSTSDLLLLIPRDWQDALDNGLDTLVIAFDIAGGAFDRVWHRGLLEKPRAKGIERNLLLLLTDYLRGRTLRVVVNGQTSRDFPIDASVPQGSVLGLILWNIYIDDLLQHMPVVSAYADDCTLTCSYPRQDGQRAVQIVNQQLELIRGWNTRWQ</sequence>